<feature type="transmembrane region" description="Helical" evidence="4">
    <location>
        <begin position="166"/>
        <end position="185"/>
    </location>
</feature>
<reference evidence="6" key="2">
    <citation type="submission" date="2021-09" db="EMBL/GenBank/DDBJ databases">
        <authorList>
            <person name="Gilroy R."/>
        </authorList>
    </citation>
    <scope>NUCLEOTIDE SEQUENCE</scope>
    <source>
        <strain evidence="6">CHK121-7720</strain>
    </source>
</reference>
<name>A0A921MQ96_9BACT</name>
<dbReference type="Proteomes" id="UP000757103">
    <property type="component" value="Unassembled WGS sequence"/>
</dbReference>
<dbReference type="InterPro" id="IPR011701">
    <property type="entry name" value="MFS"/>
</dbReference>
<evidence type="ECO:0000313" key="7">
    <source>
        <dbReference type="Proteomes" id="UP000757103"/>
    </source>
</evidence>
<reference evidence="6" key="1">
    <citation type="journal article" date="2021" name="PeerJ">
        <title>Extensive microbial diversity within the chicken gut microbiome revealed by metagenomics and culture.</title>
        <authorList>
            <person name="Gilroy R."/>
            <person name="Ravi A."/>
            <person name="Getino M."/>
            <person name="Pursley I."/>
            <person name="Horton D.L."/>
            <person name="Alikhan N.F."/>
            <person name="Baker D."/>
            <person name="Gharbi K."/>
            <person name="Hall N."/>
            <person name="Watson M."/>
            <person name="Adriaenssens E.M."/>
            <person name="Foster-Nyarko E."/>
            <person name="Jarju S."/>
            <person name="Secka A."/>
            <person name="Antonio M."/>
            <person name="Oren A."/>
            <person name="Chaudhuri R.R."/>
            <person name="La Ragione R."/>
            <person name="Hildebrand F."/>
            <person name="Pallen M.J."/>
        </authorList>
    </citation>
    <scope>NUCLEOTIDE SEQUENCE</scope>
    <source>
        <strain evidence="6">CHK121-7720</strain>
    </source>
</reference>
<proteinExistence type="predicted"/>
<dbReference type="InterPro" id="IPR020846">
    <property type="entry name" value="MFS_dom"/>
</dbReference>
<dbReference type="GO" id="GO:0022857">
    <property type="term" value="F:transmembrane transporter activity"/>
    <property type="evidence" value="ECO:0007669"/>
    <property type="project" value="InterPro"/>
</dbReference>
<feature type="transmembrane region" description="Helical" evidence="4">
    <location>
        <begin position="340"/>
        <end position="359"/>
    </location>
</feature>
<organism evidence="6 7">
    <name type="scientific">Barnesiella viscericola</name>
    <dbReference type="NCBI Taxonomy" id="397865"/>
    <lineage>
        <taxon>Bacteria</taxon>
        <taxon>Pseudomonadati</taxon>
        <taxon>Bacteroidota</taxon>
        <taxon>Bacteroidia</taxon>
        <taxon>Bacteroidales</taxon>
        <taxon>Barnesiellaceae</taxon>
        <taxon>Barnesiella</taxon>
    </lineage>
</organism>
<protein>
    <submittedName>
        <fullName evidence="6">MFS transporter</fullName>
    </submittedName>
</protein>
<evidence type="ECO:0000256" key="4">
    <source>
        <dbReference type="SAM" id="Phobius"/>
    </source>
</evidence>
<dbReference type="PANTHER" id="PTHR23531">
    <property type="entry name" value="QUINOLENE RESISTANCE PROTEIN NORA"/>
    <property type="match status" value="1"/>
</dbReference>
<feature type="domain" description="Major facilitator superfamily (MFS) profile" evidence="5">
    <location>
        <begin position="13"/>
        <end position="390"/>
    </location>
</feature>
<evidence type="ECO:0000256" key="3">
    <source>
        <dbReference type="ARBA" id="ARBA00023136"/>
    </source>
</evidence>
<feature type="transmembrane region" description="Helical" evidence="4">
    <location>
        <begin position="278"/>
        <end position="296"/>
    </location>
</feature>
<dbReference type="SUPFAM" id="SSF103473">
    <property type="entry name" value="MFS general substrate transporter"/>
    <property type="match status" value="1"/>
</dbReference>
<dbReference type="InterPro" id="IPR052714">
    <property type="entry name" value="MFS_Exporter"/>
</dbReference>
<feature type="transmembrane region" description="Helical" evidence="4">
    <location>
        <begin position="217"/>
        <end position="236"/>
    </location>
</feature>
<feature type="transmembrane region" description="Helical" evidence="4">
    <location>
        <begin position="248"/>
        <end position="266"/>
    </location>
</feature>
<keyword evidence="2 4" id="KW-1133">Transmembrane helix</keyword>
<dbReference type="InterPro" id="IPR036259">
    <property type="entry name" value="MFS_trans_sf"/>
</dbReference>
<sequence>MEKVVKERLWTPSFRAVTAGNFLLFFAFYLLLPVLPMYLSEAFAASRSTAGFILSSYTITALMIRPFAGYMVDTFPRKRLLLICYFVFLLFFGGYLLAGTLLLFAIIRAGHGIAFGLLTVSNSTVAIDVMPSSRRGEGIGYYGVSNNLAMSVGPTLSLYIHDAYANFDYIFLLSMASATIGLLCVSTIKMPYRRDPVPEKPPISLDRFLLLKGMPEAVTLIFYSFSYGVLSTYLAVYGKEELGIESGAGFFFILLAVGLILSRLASGKWLNRGFVTRNIFLGMLLSLLGYLIFVGVRNEWGYYGAAVILGLGYGCICPAYQTMFINLAPNNQRGTANSTYLTAWDLGVGLGVLIGGQIAELTDYATAYATSCVLCAIGYLLFKWKTAAHFEKYKLR</sequence>
<evidence type="ECO:0000256" key="2">
    <source>
        <dbReference type="ARBA" id="ARBA00022989"/>
    </source>
</evidence>
<evidence type="ECO:0000313" key="6">
    <source>
        <dbReference type="EMBL" id="HJG88217.1"/>
    </source>
</evidence>
<feature type="transmembrane region" description="Helical" evidence="4">
    <location>
        <begin position="21"/>
        <end position="39"/>
    </location>
</feature>
<feature type="transmembrane region" description="Helical" evidence="4">
    <location>
        <begin position="302"/>
        <end position="328"/>
    </location>
</feature>
<gene>
    <name evidence="6" type="ORF">K8U91_01895</name>
</gene>
<dbReference type="AlphaFoldDB" id="A0A921MQ96"/>
<comment type="caution">
    <text evidence="6">The sequence shown here is derived from an EMBL/GenBank/DDBJ whole genome shotgun (WGS) entry which is preliminary data.</text>
</comment>
<feature type="transmembrane region" description="Helical" evidence="4">
    <location>
        <begin position="80"/>
        <end position="107"/>
    </location>
</feature>
<feature type="transmembrane region" description="Helical" evidence="4">
    <location>
        <begin position="365"/>
        <end position="382"/>
    </location>
</feature>
<dbReference type="CDD" id="cd17489">
    <property type="entry name" value="MFS_YfcJ_like"/>
    <property type="match status" value="1"/>
</dbReference>
<dbReference type="PANTHER" id="PTHR23531:SF1">
    <property type="entry name" value="QUINOLENE RESISTANCE PROTEIN NORA"/>
    <property type="match status" value="1"/>
</dbReference>
<evidence type="ECO:0000256" key="1">
    <source>
        <dbReference type="ARBA" id="ARBA00022692"/>
    </source>
</evidence>
<evidence type="ECO:0000259" key="5">
    <source>
        <dbReference type="PROSITE" id="PS50850"/>
    </source>
</evidence>
<accession>A0A921MQ96</accession>
<feature type="transmembrane region" description="Helical" evidence="4">
    <location>
        <begin position="51"/>
        <end position="68"/>
    </location>
</feature>
<dbReference type="Gene3D" id="1.20.1250.20">
    <property type="entry name" value="MFS general substrate transporter like domains"/>
    <property type="match status" value="1"/>
</dbReference>
<dbReference type="PROSITE" id="PS50850">
    <property type="entry name" value="MFS"/>
    <property type="match status" value="1"/>
</dbReference>
<keyword evidence="1 4" id="KW-0812">Transmembrane</keyword>
<dbReference type="EMBL" id="DYUD01000009">
    <property type="protein sequence ID" value="HJG88217.1"/>
    <property type="molecule type" value="Genomic_DNA"/>
</dbReference>
<keyword evidence="3 4" id="KW-0472">Membrane</keyword>
<dbReference type="Pfam" id="PF07690">
    <property type="entry name" value="MFS_1"/>
    <property type="match status" value="1"/>
</dbReference>